<dbReference type="GO" id="GO:0000479">
    <property type="term" value="P:endonucleolytic cleavage of tricistronic rRNA transcript (SSU-rRNA, 5.8S rRNA, LSU-rRNA)"/>
    <property type="evidence" value="ECO:0007669"/>
    <property type="project" value="TreeGrafter"/>
</dbReference>
<comment type="subcellular location">
    <subcellularLocation>
        <location evidence="1">Nucleus</location>
        <location evidence="1">Nucleolus</location>
    </subcellularLocation>
</comment>
<keyword evidence="10" id="KW-1185">Reference proteome</keyword>
<dbReference type="EMBL" id="CADCXV010000336">
    <property type="protein sequence ID" value="CAB0029682.1"/>
    <property type="molecule type" value="Genomic_DNA"/>
</dbReference>
<keyword evidence="3" id="KW-0539">Nucleus</keyword>
<proteinExistence type="inferred from homology"/>
<feature type="compositionally biased region" description="Basic and acidic residues" evidence="7">
    <location>
        <begin position="1"/>
        <end position="10"/>
    </location>
</feature>
<evidence type="ECO:0000259" key="8">
    <source>
        <dbReference type="PROSITE" id="PS51714"/>
    </source>
</evidence>
<dbReference type="AlphaFoldDB" id="A0A6H5HZS2"/>
<dbReference type="Pfam" id="PF08142">
    <property type="entry name" value="AARP2CN"/>
    <property type="match status" value="1"/>
</dbReference>
<dbReference type="SMART" id="SM00785">
    <property type="entry name" value="AARP2CN"/>
    <property type="match status" value="1"/>
</dbReference>
<evidence type="ECO:0000256" key="7">
    <source>
        <dbReference type="SAM" id="MobiDB-lite"/>
    </source>
</evidence>
<evidence type="ECO:0000256" key="1">
    <source>
        <dbReference type="ARBA" id="ARBA00004604"/>
    </source>
</evidence>
<reference evidence="9 10" key="1">
    <citation type="submission" date="2020-02" db="EMBL/GenBank/DDBJ databases">
        <authorList>
            <person name="Ferguson B K."/>
        </authorList>
    </citation>
    <scope>NUCLEOTIDE SEQUENCE [LARGE SCALE GENOMIC DNA]</scope>
</reference>
<dbReference type="InterPro" id="IPR007034">
    <property type="entry name" value="BMS1_TSR1_C"/>
</dbReference>
<evidence type="ECO:0000256" key="4">
    <source>
        <dbReference type="ARBA" id="ARBA00037087"/>
    </source>
</evidence>
<comment type="function">
    <text evidence="4">Required during maturation of the 40S ribosomal subunit in the nucleolus.</text>
</comment>
<evidence type="ECO:0000313" key="9">
    <source>
        <dbReference type="EMBL" id="CAB0029682.1"/>
    </source>
</evidence>
<name>A0A6H5HZS2_9HYME</name>
<dbReference type="GO" id="GO:0005730">
    <property type="term" value="C:nucleolus"/>
    <property type="evidence" value="ECO:0007669"/>
    <property type="project" value="UniProtKB-SubCell"/>
</dbReference>
<dbReference type="GO" id="GO:0030688">
    <property type="term" value="C:preribosome, small subunit precursor"/>
    <property type="evidence" value="ECO:0007669"/>
    <property type="project" value="TreeGrafter"/>
</dbReference>
<feature type="domain" description="Bms1-type G" evidence="8">
    <location>
        <begin position="86"/>
        <end position="253"/>
    </location>
</feature>
<comment type="similarity">
    <text evidence="5">Belongs to the TRAFAC class translation factor GTPase superfamily. Bms1-like GTPase family. TSR1 subfamily.</text>
</comment>
<dbReference type="PANTHER" id="PTHR12858:SF1">
    <property type="entry name" value="PRE-RRNA-PROCESSING PROTEIN TSR1 HOMOLOG"/>
    <property type="match status" value="1"/>
</dbReference>
<feature type="region of interest" description="Disordered" evidence="7">
    <location>
        <begin position="1"/>
        <end position="61"/>
    </location>
</feature>
<feature type="compositionally biased region" description="Acidic residues" evidence="7">
    <location>
        <begin position="411"/>
        <end position="427"/>
    </location>
</feature>
<dbReference type="PANTHER" id="PTHR12858">
    <property type="entry name" value="RIBOSOME BIOGENESIS PROTEIN"/>
    <property type="match status" value="1"/>
</dbReference>
<feature type="compositionally biased region" description="Acidic residues" evidence="7">
    <location>
        <begin position="436"/>
        <end position="446"/>
    </location>
</feature>
<dbReference type="GO" id="GO:0003924">
    <property type="term" value="F:GTPase activity"/>
    <property type="evidence" value="ECO:0007669"/>
    <property type="project" value="TreeGrafter"/>
</dbReference>
<evidence type="ECO:0000256" key="5">
    <source>
        <dbReference type="ARBA" id="ARBA00038288"/>
    </source>
</evidence>
<dbReference type="InterPro" id="IPR039761">
    <property type="entry name" value="Bms1/Tsr1"/>
</dbReference>
<dbReference type="PROSITE" id="PS51714">
    <property type="entry name" value="G_BMS1"/>
    <property type="match status" value="1"/>
</dbReference>
<protein>
    <recommendedName>
        <fullName evidence="6">Pre-rRNA-processing protein TSR1 homolog</fullName>
    </recommendedName>
</protein>
<dbReference type="GO" id="GO:0000462">
    <property type="term" value="P:maturation of SSU-rRNA from tricistronic rRNA transcript (SSU-rRNA, 5.8S rRNA, LSU-rRNA)"/>
    <property type="evidence" value="ECO:0007669"/>
    <property type="project" value="TreeGrafter"/>
</dbReference>
<evidence type="ECO:0000256" key="6">
    <source>
        <dbReference type="ARBA" id="ARBA00040070"/>
    </source>
</evidence>
<dbReference type="GO" id="GO:0005525">
    <property type="term" value="F:GTP binding"/>
    <property type="evidence" value="ECO:0007669"/>
    <property type="project" value="TreeGrafter"/>
</dbReference>
<evidence type="ECO:0000256" key="2">
    <source>
        <dbReference type="ARBA" id="ARBA00022517"/>
    </source>
</evidence>
<accession>A0A6H5HZS2</accession>
<dbReference type="InterPro" id="IPR030387">
    <property type="entry name" value="G_Bms1/Tsr1_dom"/>
</dbReference>
<keyword evidence="2" id="KW-0690">Ribosome biogenesis</keyword>
<feature type="compositionally biased region" description="Basic and acidic residues" evidence="7">
    <location>
        <begin position="49"/>
        <end position="59"/>
    </location>
</feature>
<evidence type="ECO:0000256" key="3">
    <source>
        <dbReference type="ARBA" id="ARBA00023242"/>
    </source>
</evidence>
<feature type="region of interest" description="Disordered" evidence="7">
    <location>
        <begin position="411"/>
        <end position="458"/>
    </location>
</feature>
<dbReference type="GO" id="GO:0034511">
    <property type="term" value="F:U3 snoRNA binding"/>
    <property type="evidence" value="ECO:0007669"/>
    <property type="project" value="TreeGrafter"/>
</dbReference>
<sequence length="795" mass="91243">MGLPEQDSHRPGAFKKPNKVHKTGRHRSKGSVAGENKGRTGVKSLSKSIKKDLGKEARRNQLQQIRSHKREEVLKKKRSLGSAHSAPIVIAIIPLQEDLRVEAIVELFISADEEATVKHSASATHISIPRFKQRFAIVVPTTGDVLSTLDVAKVATTVIFVTSAVYDSNKSQRNEVLDTWGEEIIQPVISQGLSTPIIAAVNIETLPVKKRQDYKNHVQKTLFKWMPEEKIMPLDKPADALNILRRAGSQKQRSVAYKNKRSYLLAEDVKFNLDEKSKNNFGTLEVSGYLQGLSLSVNGLVHIPGFGDFQMSQIEKCRDPFPLTTERQNLRDEEMQEDRIVIAVADPEKQESLTAEHIPDPMDAEQTWPTDEELALAEAKQTKKIMKRVPKGTSEYQAAWIPDVEGEEYVEDYSDEEDDDMTVDEAQSEVNSDDMQQGEDDDEEYETISISESTNEQRYDEKMDMYEEREAMLKLQEAKLDSQYPDEVDTPLDTLAKDRFQKYRGLESFKNTPWDNKENLPFDYGRIYQFGNFERTRKRIFHERLTLDEVQPGTYITIHVKNVSQELFEAYRILDQPLILFGLLENEHKMSVLNFVLKRTANCDIPIKSKERLIFQCGYRRFTACPIFSQHTNGNKHKFERYFQPKTTMVASVYAPITFPPSPVLCYQEKKDGSLELLATGTLLSVTPDRMVIKRVVLSGYPFKVNKKSAVIRFMFYNREDIIWFKPVKLRTKCGRKGHIKEPLGTHGHMKCIFDGQLNSQDTIFMNLYKRVFPKWTYEPMLLNITSIKPASMDM</sequence>
<dbReference type="Pfam" id="PF04950">
    <property type="entry name" value="RIBIOP_C"/>
    <property type="match status" value="1"/>
</dbReference>
<dbReference type="OrthoDB" id="119302at2759"/>
<gene>
    <name evidence="9" type="ORF">TBRA_LOCUS1710</name>
</gene>
<evidence type="ECO:0000313" key="10">
    <source>
        <dbReference type="Proteomes" id="UP000479190"/>
    </source>
</evidence>
<dbReference type="Proteomes" id="UP000479190">
    <property type="component" value="Unassembled WGS sequence"/>
</dbReference>
<dbReference type="SMART" id="SM01362">
    <property type="entry name" value="DUF663"/>
    <property type="match status" value="1"/>
</dbReference>
<dbReference type="Pfam" id="PF22298">
    <property type="entry name" value="Tsr1_G-like"/>
    <property type="match status" value="1"/>
</dbReference>
<organism evidence="9 10">
    <name type="scientific">Trichogramma brassicae</name>
    <dbReference type="NCBI Taxonomy" id="86971"/>
    <lineage>
        <taxon>Eukaryota</taxon>
        <taxon>Metazoa</taxon>
        <taxon>Ecdysozoa</taxon>
        <taxon>Arthropoda</taxon>
        <taxon>Hexapoda</taxon>
        <taxon>Insecta</taxon>
        <taxon>Pterygota</taxon>
        <taxon>Neoptera</taxon>
        <taxon>Endopterygota</taxon>
        <taxon>Hymenoptera</taxon>
        <taxon>Apocrita</taxon>
        <taxon>Proctotrupomorpha</taxon>
        <taxon>Chalcidoidea</taxon>
        <taxon>Trichogrammatidae</taxon>
        <taxon>Trichogramma</taxon>
    </lineage>
</organism>
<feature type="compositionally biased region" description="Basic residues" evidence="7">
    <location>
        <begin position="12"/>
        <end position="29"/>
    </location>
</feature>
<dbReference type="InterPro" id="IPR012948">
    <property type="entry name" value="AARP2CN"/>
</dbReference>